<reference evidence="4" key="1">
    <citation type="submission" date="2022-07" db="EMBL/GenBank/DDBJ databases">
        <title>Fungi with potential for degradation of polypropylene.</title>
        <authorList>
            <person name="Gostincar C."/>
        </authorList>
    </citation>
    <scope>NUCLEOTIDE SEQUENCE</scope>
    <source>
        <strain evidence="4">EXF-13287</strain>
    </source>
</reference>
<protein>
    <submittedName>
        <fullName evidence="4">Alpha/beta-hydrolase</fullName>
    </submittedName>
</protein>
<dbReference type="InterPro" id="IPR000073">
    <property type="entry name" value="AB_hydrolase_1"/>
</dbReference>
<dbReference type="Gene3D" id="3.40.50.1820">
    <property type="entry name" value="alpha/beta hydrolase"/>
    <property type="match status" value="1"/>
</dbReference>
<comment type="caution">
    <text evidence="4">The sequence shown here is derived from an EMBL/GenBank/DDBJ whole genome shotgun (WGS) entry which is preliminary data.</text>
</comment>
<dbReference type="PANTHER" id="PTHR22946">
    <property type="entry name" value="DIENELACTONE HYDROLASE DOMAIN-CONTAINING PROTEIN-RELATED"/>
    <property type="match status" value="1"/>
</dbReference>
<keyword evidence="5" id="KW-1185">Reference proteome</keyword>
<evidence type="ECO:0000256" key="1">
    <source>
        <dbReference type="ARBA" id="ARBA00022801"/>
    </source>
</evidence>
<dbReference type="SUPFAM" id="SSF53474">
    <property type="entry name" value="alpha/beta-Hydrolases"/>
    <property type="match status" value="1"/>
</dbReference>
<dbReference type="Proteomes" id="UP001174691">
    <property type="component" value="Unassembled WGS sequence"/>
</dbReference>
<evidence type="ECO:0000313" key="4">
    <source>
        <dbReference type="EMBL" id="KAJ9136527.1"/>
    </source>
</evidence>
<evidence type="ECO:0000259" key="3">
    <source>
        <dbReference type="Pfam" id="PF00561"/>
    </source>
</evidence>
<evidence type="ECO:0000256" key="2">
    <source>
        <dbReference type="ARBA" id="ARBA00038115"/>
    </source>
</evidence>
<accession>A0AA38R6D1</accession>
<dbReference type="PANTHER" id="PTHR22946:SF9">
    <property type="entry name" value="POLYKETIDE TRANSFERASE AF380"/>
    <property type="match status" value="1"/>
</dbReference>
<organism evidence="4 5">
    <name type="scientific">Coniochaeta hoffmannii</name>
    <dbReference type="NCBI Taxonomy" id="91930"/>
    <lineage>
        <taxon>Eukaryota</taxon>
        <taxon>Fungi</taxon>
        <taxon>Dikarya</taxon>
        <taxon>Ascomycota</taxon>
        <taxon>Pezizomycotina</taxon>
        <taxon>Sordariomycetes</taxon>
        <taxon>Sordariomycetidae</taxon>
        <taxon>Coniochaetales</taxon>
        <taxon>Coniochaetaceae</taxon>
        <taxon>Coniochaeta</taxon>
    </lineage>
</organism>
<dbReference type="InterPro" id="IPR029058">
    <property type="entry name" value="AB_hydrolase_fold"/>
</dbReference>
<dbReference type="AlphaFoldDB" id="A0AA38R6D1"/>
<sequence length="285" mass="30726">MSSKPYPTRQYEGLARPPHISRLEKASGRKATVEALNIDVQDGPDGFVPGFLHLPPDFTAPAPNQHHHRKAAILLSGAGGGVTGPSSIYLSLGCKLATLGTGIPTLGLDYRMPARNKPCIKDVKAGMQYLQDMYGLDKFVLVGWSFGGAPVFTVGGEDQRVVGCATVASQTAEAEGIRRLAPRPVLLLHGTGDGTLSPWCSQRLYDIHGSKGDRKLELFEGDNHPLSRNARKAEAILCEFIARCTGLDIDGEERESVVAQDLVDDGERIDLMKRGGDLREPESAQ</sequence>
<dbReference type="Pfam" id="PF00561">
    <property type="entry name" value="Abhydrolase_1"/>
    <property type="match status" value="1"/>
</dbReference>
<dbReference type="EMBL" id="JANBVN010000172">
    <property type="protein sequence ID" value="KAJ9136527.1"/>
    <property type="molecule type" value="Genomic_DNA"/>
</dbReference>
<name>A0AA38R6D1_9PEZI</name>
<keyword evidence="1" id="KW-0378">Hydrolase</keyword>
<feature type="domain" description="AB hydrolase-1" evidence="3">
    <location>
        <begin position="119"/>
        <end position="196"/>
    </location>
</feature>
<proteinExistence type="inferred from homology"/>
<dbReference type="InterPro" id="IPR050261">
    <property type="entry name" value="FrsA_esterase"/>
</dbReference>
<dbReference type="GO" id="GO:0016788">
    <property type="term" value="F:hydrolase activity, acting on ester bonds"/>
    <property type="evidence" value="ECO:0007669"/>
    <property type="project" value="UniProtKB-ARBA"/>
</dbReference>
<comment type="similarity">
    <text evidence="2">Belongs to the AB hydrolase superfamily. FUS2 hydrolase family.</text>
</comment>
<gene>
    <name evidence="4" type="ORF">NKR19_g8449</name>
</gene>
<evidence type="ECO:0000313" key="5">
    <source>
        <dbReference type="Proteomes" id="UP001174691"/>
    </source>
</evidence>